<feature type="transmembrane region" description="Helical" evidence="6">
    <location>
        <begin position="55"/>
        <end position="73"/>
    </location>
</feature>
<keyword evidence="6" id="KW-0472">Membrane</keyword>
<evidence type="ECO:0000256" key="1">
    <source>
        <dbReference type="ARBA" id="ARBA00000085"/>
    </source>
</evidence>
<evidence type="ECO:0000259" key="7">
    <source>
        <dbReference type="PROSITE" id="PS50109"/>
    </source>
</evidence>
<dbReference type="InterPro" id="IPR003018">
    <property type="entry name" value="GAF"/>
</dbReference>
<dbReference type="CDD" id="cd00130">
    <property type="entry name" value="PAS"/>
    <property type="match status" value="1"/>
</dbReference>
<dbReference type="InterPro" id="IPR004358">
    <property type="entry name" value="Sig_transdc_His_kin-like_C"/>
</dbReference>
<dbReference type="Gene3D" id="3.30.450.40">
    <property type="match status" value="1"/>
</dbReference>
<dbReference type="InterPro" id="IPR000700">
    <property type="entry name" value="PAS-assoc_C"/>
</dbReference>
<comment type="catalytic activity">
    <reaction evidence="1">
        <text>ATP + protein L-histidine = ADP + protein N-phospho-L-histidine.</text>
        <dbReference type="EC" id="2.7.13.3"/>
    </reaction>
</comment>
<evidence type="ECO:0000259" key="9">
    <source>
        <dbReference type="PROSITE" id="PS50113"/>
    </source>
</evidence>
<accession>A0ABT8M5Y7</accession>
<keyword evidence="11" id="KW-1185">Reference proteome</keyword>
<protein>
    <recommendedName>
        <fullName evidence="2">histidine kinase</fullName>
        <ecNumber evidence="2">2.7.13.3</ecNumber>
    </recommendedName>
</protein>
<dbReference type="InterPro" id="IPR052162">
    <property type="entry name" value="Sensor_kinase/Photoreceptor"/>
</dbReference>
<dbReference type="InterPro" id="IPR001610">
    <property type="entry name" value="PAC"/>
</dbReference>
<evidence type="ECO:0000256" key="4">
    <source>
        <dbReference type="ARBA" id="ARBA00022679"/>
    </source>
</evidence>
<dbReference type="Gene3D" id="3.30.450.20">
    <property type="entry name" value="PAS domain"/>
    <property type="match status" value="1"/>
</dbReference>
<dbReference type="InterPro" id="IPR003594">
    <property type="entry name" value="HATPase_dom"/>
</dbReference>
<dbReference type="EMBL" id="VCYH01000001">
    <property type="protein sequence ID" value="MDN7023299.1"/>
    <property type="molecule type" value="Genomic_DNA"/>
</dbReference>
<gene>
    <name evidence="10" type="ORF">FGU65_00025</name>
</gene>
<dbReference type="InterPro" id="IPR013655">
    <property type="entry name" value="PAS_fold_3"/>
</dbReference>
<dbReference type="SMART" id="SM00065">
    <property type="entry name" value="GAF"/>
    <property type="match status" value="1"/>
</dbReference>
<evidence type="ECO:0000256" key="2">
    <source>
        <dbReference type="ARBA" id="ARBA00012438"/>
    </source>
</evidence>
<evidence type="ECO:0000256" key="5">
    <source>
        <dbReference type="ARBA" id="ARBA00022777"/>
    </source>
</evidence>
<evidence type="ECO:0000313" key="10">
    <source>
        <dbReference type="EMBL" id="MDN7023299.1"/>
    </source>
</evidence>
<dbReference type="Pfam" id="PF13185">
    <property type="entry name" value="GAF_2"/>
    <property type="match status" value="1"/>
</dbReference>
<feature type="domain" description="PAC" evidence="9">
    <location>
        <begin position="166"/>
        <end position="218"/>
    </location>
</feature>
<keyword evidence="4" id="KW-0808">Transferase</keyword>
<dbReference type="InterPro" id="IPR005467">
    <property type="entry name" value="His_kinase_dom"/>
</dbReference>
<dbReference type="PROSITE" id="PS50109">
    <property type="entry name" value="HIS_KIN"/>
    <property type="match status" value="1"/>
</dbReference>
<name>A0ABT8M5Y7_9EURY</name>
<dbReference type="InterPro" id="IPR029016">
    <property type="entry name" value="GAF-like_dom_sf"/>
</dbReference>
<dbReference type="InterPro" id="IPR036890">
    <property type="entry name" value="HATPase_C_sf"/>
</dbReference>
<dbReference type="SUPFAM" id="SSF55785">
    <property type="entry name" value="PYP-like sensor domain (PAS domain)"/>
    <property type="match status" value="1"/>
</dbReference>
<dbReference type="PANTHER" id="PTHR43304">
    <property type="entry name" value="PHYTOCHROME-LIKE PROTEIN CPH1"/>
    <property type="match status" value="1"/>
</dbReference>
<dbReference type="Gene3D" id="3.30.565.10">
    <property type="entry name" value="Histidine kinase-like ATPase, C-terminal domain"/>
    <property type="match status" value="1"/>
</dbReference>
<keyword evidence="3" id="KW-0597">Phosphoprotein</keyword>
<dbReference type="SUPFAM" id="SSF55874">
    <property type="entry name" value="ATPase domain of HSP90 chaperone/DNA topoisomerase II/histidine kinase"/>
    <property type="match status" value="1"/>
</dbReference>
<dbReference type="SUPFAM" id="SSF55781">
    <property type="entry name" value="GAF domain-like"/>
    <property type="match status" value="1"/>
</dbReference>
<proteinExistence type="predicted"/>
<dbReference type="NCBIfam" id="TIGR00229">
    <property type="entry name" value="sensory_box"/>
    <property type="match status" value="1"/>
</dbReference>
<feature type="domain" description="PAS" evidence="8">
    <location>
        <begin position="93"/>
        <end position="163"/>
    </location>
</feature>
<dbReference type="SMART" id="SM00387">
    <property type="entry name" value="HATPase_c"/>
    <property type="match status" value="1"/>
</dbReference>
<dbReference type="Pfam" id="PF02518">
    <property type="entry name" value="HATPase_c"/>
    <property type="match status" value="1"/>
</dbReference>
<evidence type="ECO:0000256" key="6">
    <source>
        <dbReference type="SAM" id="Phobius"/>
    </source>
</evidence>
<evidence type="ECO:0000256" key="3">
    <source>
        <dbReference type="ARBA" id="ARBA00022553"/>
    </source>
</evidence>
<reference evidence="10" key="1">
    <citation type="submission" date="2019-05" db="EMBL/GenBank/DDBJ databases">
        <title>Methanoculleus sp. FWC-SCC1, a methanogenic archaeon isolated from deep marine cold seep.</title>
        <authorList>
            <person name="Chen Y.-W."/>
            <person name="Chen S.-C."/>
            <person name="Teng N.-H."/>
            <person name="Lai M.-C."/>
        </authorList>
    </citation>
    <scope>NUCLEOTIDE SEQUENCE</scope>
    <source>
        <strain evidence="10">FWC-SCC1</strain>
    </source>
</reference>
<dbReference type="Pfam" id="PF08447">
    <property type="entry name" value="PAS_3"/>
    <property type="match status" value="1"/>
</dbReference>
<dbReference type="SMART" id="SM00086">
    <property type="entry name" value="PAC"/>
    <property type="match status" value="1"/>
</dbReference>
<comment type="caution">
    <text evidence="10">The sequence shown here is derived from an EMBL/GenBank/DDBJ whole genome shotgun (WGS) entry which is preliminary data.</text>
</comment>
<sequence>MVPSSPPPGASAGDAAGVSAAMLAVVIVVALLGMTLYEAMKEFFLPDISKWESHLITIFFVTAMAAVLGYALIRNQRAVHTRQREMADALQRSRDFYLTIFDQLPNPIWRTDALGAVNYVNDAWLGFTGRMRAEELGDGWAAGVHPEDVERCLQTFREKFAGRFPFRMEYRLRYRDGTYRWILDHGKPVYEIDGAFGGYIGTCYDIHDEKTAKEEVERHIKQFFILNQITGVSTSALTLESMLAVILDKTLGLLEFSGGAIYLLSEDASAAELRTAKGIPEGLISKTISARHEPSSRIYLDGKAMYAEDWPALIDYGRSLEALEVMGVRSAAAVPLVAQGRVIGGLYVFDTEERAFTPEIRVTLESIGREIGGAIWKGILQQKLEGEIAKANLYLDIITHDINNVNSVALGYAQLMIETADGDDVQFARRVEQSIQQSIEIINNVSTIRRIHEEEPKLTPVPLDGVIRNAAARFPGASILYESSGMMVYADALLGTVLNNLIGNAVKFAGSEVEIVIRVDDRGDEACVSVEDTGPGIPDAMKPNIFNRFRRGTSKKSGKGLGLYISRMLIERYGGRIWAEDRVAGHPEAGAAVRFTLRRVTAAA</sequence>
<feature type="transmembrane region" description="Helical" evidence="6">
    <location>
        <begin position="15"/>
        <end position="34"/>
    </location>
</feature>
<dbReference type="CDD" id="cd00075">
    <property type="entry name" value="HATPase"/>
    <property type="match status" value="1"/>
</dbReference>
<dbReference type="PROSITE" id="PS50112">
    <property type="entry name" value="PAS"/>
    <property type="match status" value="1"/>
</dbReference>
<feature type="domain" description="Histidine kinase" evidence="7">
    <location>
        <begin position="397"/>
        <end position="601"/>
    </location>
</feature>
<evidence type="ECO:0000259" key="8">
    <source>
        <dbReference type="PROSITE" id="PS50112"/>
    </source>
</evidence>
<keyword evidence="6" id="KW-0812">Transmembrane</keyword>
<dbReference type="InterPro" id="IPR035965">
    <property type="entry name" value="PAS-like_dom_sf"/>
</dbReference>
<keyword evidence="6" id="KW-1133">Transmembrane helix</keyword>
<evidence type="ECO:0000313" key="11">
    <source>
        <dbReference type="Proteomes" id="UP001168338"/>
    </source>
</evidence>
<dbReference type="Proteomes" id="UP001168338">
    <property type="component" value="Unassembled WGS sequence"/>
</dbReference>
<dbReference type="PANTHER" id="PTHR43304:SF1">
    <property type="entry name" value="PAC DOMAIN-CONTAINING PROTEIN"/>
    <property type="match status" value="1"/>
</dbReference>
<dbReference type="PRINTS" id="PR00344">
    <property type="entry name" value="BCTRLSENSOR"/>
</dbReference>
<dbReference type="InterPro" id="IPR000014">
    <property type="entry name" value="PAS"/>
</dbReference>
<dbReference type="SMART" id="SM00091">
    <property type="entry name" value="PAS"/>
    <property type="match status" value="1"/>
</dbReference>
<dbReference type="PROSITE" id="PS50113">
    <property type="entry name" value="PAC"/>
    <property type="match status" value="1"/>
</dbReference>
<keyword evidence="5" id="KW-0418">Kinase</keyword>
<organism evidence="10 11">
    <name type="scientific">Methanoculleus frigidifontis</name>
    <dbReference type="NCBI Taxonomy" id="2584085"/>
    <lineage>
        <taxon>Archaea</taxon>
        <taxon>Methanobacteriati</taxon>
        <taxon>Methanobacteriota</taxon>
        <taxon>Stenosarchaea group</taxon>
        <taxon>Methanomicrobia</taxon>
        <taxon>Methanomicrobiales</taxon>
        <taxon>Methanomicrobiaceae</taxon>
        <taxon>Methanoculleus</taxon>
    </lineage>
</organism>
<dbReference type="EC" id="2.7.13.3" evidence="2"/>